<evidence type="ECO:0000313" key="9">
    <source>
        <dbReference type="Proteomes" id="UP000199642"/>
    </source>
</evidence>
<dbReference type="InterPro" id="IPR017850">
    <property type="entry name" value="Alkaline_phosphatase_core_sf"/>
</dbReference>
<evidence type="ECO:0000256" key="4">
    <source>
        <dbReference type="ARBA" id="ARBA00022989"/>
    </source>
</evidence>
<dbReference type="Pfam" id="PF00884">
    <property type="entry name" value="Sulfatase"/>
    <property type="match status" value="1"/>
</dbReference>
<dbReference type="STRING" id="435880.SAMN04487988_103112"/>
<dbReference type="PANTHER" id="PTHR47371">
    <property type="entry name" value="LIPOTEICHOIC ACID SYNTHASE"/>
    <property type="match status" value="1"/>
</dbReference>
<dbReference type="Proteomes" id="UP000199642">
    <property type="component" value="Unassembled WGS sequence"/>
</dbReference>
<protein>
    <submittedName>
        <fullName evidence="8">Uncharacterized sulfatase</fullName>
    </submittedName>
</protein>
<feature type="transmembrane region" description="Helical" evidence="6">
    <location>
        <begin position="68"/>
        <end position="86"/>
    </location>
</feature>
<feature type="transmembrane region" description="Helical" evidence="6">
    <location>
        <begin position="175"/>
        <end position="192"/>
    </location>
</feature>
<dbReference type="GO" id="GO:0005886">
    <property type="term" value="C:plasma membrane"/>
    <property type="evidence" value="ECO:0007669"/>
    <property type="project" value="UniProtKB-SubCell"/>
</dbReference>
<dbReference type="PANTHER" id="PTHR47371:SF3">
    <property type="entry name" value="PHOSPHOGLYCEROL TRANSFERASE I"/>
    <property type="match status" value="1"/>
</dbReference>
<dbReference type="CDD" id="cd16015">
    <property type="entry name" value="LTA_synthase"/>
    <property type="match status" value="1"/>
</dbReference>
<feature type="domain" description="Sulfatase N-terminal" evidence="7">
    <location>
        <begin position="276"/>
        <end position="566"/>
    </location>
</feature>
<comment type="subcellular location">
    <subcellularLocation>
        <location evidence="1">Cell membrane</location>
        <topology evidence="1">Multi-pass membrane protein</topology>
    </subcellularLocation>
</comment>
<dbReference type="AlphaFoldDB" id="A0A1I2R7V1"/>
<reference evidence="9" key="1">
    <citation type="submission" date="2016-10" db="EMBL/GenBank/DDBJ databases">
        <authorList>
            <person name="Varghese N."/>
            <person name="Submissions S."/>
        </authorList>
    </citation>
    <scope>NUCLEOTIDE SEQUENCE [LARGE SCALE GENOMIC DNA]</scope>
    <source>
        <strain evidence="9">DSM 19315</strain>
    </source>
</reference>
<name>A0A1I2R7V1_9BACT</name>
<evidence type="ECO:0000256" key="3">
    <source>
        <dbReference type="ARBA" id="ARBA00022692"/>
    </source>
</evidence>
<keyword evidence="2" id="KW-1003">Cell membrane</keyword>
<evidence type="ECO:0000256" key="6">
    <source>
        <dbReference type="SAM" id="Phobius"/>
    </source>
</evidence>
<evidence type="ECO:0000256" key="2">
    <source>
        <dbReference type="ARBA" id="ARBA00022475"/>
    </source>
</evidence>
<sequence>MAQKAAIRSTLPFRLRIIFKNFWGVILVFIALMILLRSLELFLVFENHVLDFSLSEILVHSFLQDTGWLFYLTGLLLMIYLPVSLLSAKLGKGIILIVLTVLTIIQVGLIFYFMKTLVPLGKDLFAYSIDDLILTINSSGQLNFWTVSSGFLALGAIFALLNFGSKLIRLSLKGYVILTITFLGFILVFTIFPQNQIIGANENKVNISLNKSRFLTEQAFDEWVYGGEYYFDFYLRSTSDDLMITKEYIGDEYPFAHSAKYPDVLSPFFDSLEQAPDIVFIFLESFGRAYSGKDAYLGSFTPFLDSLEQHSLVWLNAISSTGRTFGLQPGVFGGLPFGSKGFLDLSDEYPYHETLLSILGDNGYEIRYFIGADKNFDNVGSFIEYQNPDQLIDERGFDPRFKKGPSSSEFSWGYADMELFINGLEKLPQSYSAPQLITFQTQTSHDPYLVPEREFYGEKFERHLDSYLNLDEGKKPDYRAYQDIYMTILYADDAVKFFIEEYKKRPEFENTIFIITGDHRLPEVPMSTRLDRFHVPLMIYSPLLKRTEYFKGLTSHYEITPSILAFLENQNFVKLPEIVTWQGQVLDTAQNFQSKIAMPLMRNKNQLIEYIHGEFFLSAGELFIINEGLDIEPIQSPDMLTKLTGEFEDFKNKNTYMVQTRKLLPPDEN</sequence>
<gene>
    <name evidence="8" type="ORF">SAMN04487988_103112</name>
</gene>
<evidence type="ECO:0000313" key="8">
    <source>
        <dbReference type="EMBL" id="SFG36552.1"/>
    </source>
</evidence>
<dbReference type="Gene3D" id="3.40.720.10">
    <property type="entry name" value="Alkaline Phosphatase, subunit A"/>
    <property type="match status" value="1"/>
</dbReference>
<accession>A0A1I2R7V1</accession>
<evidence type="ECO:0000256" key="1">
    <source>
        <dbReference type="ARBA" id="ARBA00004651"/>
    </source>
</evidence>
<evidence type="ECO:0000259" key="7">
    <source>
        <dbReference type="Pfam" id="PF00884"/>
    </source>
</evidence>
<feature type="transmembrane region" description="Helical" evidence="6">
    <location>
        <begin position="21"/>
        <end position="45"/>
    </location>
</feature>
<dbReference type="OrthoDB" id="9777768at2"/>
<evidence type="ECO:0000256" key="5">
    <source>
        <dbReference type="ARBA" id="ARBA00023136"/>
    </source>
</evidence>
<keyword evidence="5 6" id="KW-0472">Membrane</keyword>
<feature type="transmembrane region" description="Helical" evidence="6">
    <location>
        <begin position="93"/>
        <end position="114"/>
    </location>
</feature>
<dbReference type="InterPro" id="IPR050448">
    <property type="entry name" value="OpgB/LTA_synthase_biosynth"/>
</dbReference>
<keyword evidence="4 6" id="KW-1133">Transmembrane helix</keyword>
<dbReference type="RefSeq" id="WP_092789584.1">
    <property type="nucleotide sequence ID" value="NZ_FOPC01000003.1"/>
</dbReference>
<proteinExistence type="predicted"/>
<feature type="transmembrane region" description="Helical" evidence="6">
    <location>
        <begin position="142"/>
        <end position="163"/>
    </location>
</feature>
<organism evidence="8 9">
    <name type="scientific">Algoriphagus hitonicola</name>
    <dbReference type="NCBI Taxonomy" id="435880"/>
    <lineage>
        <taxon>Bacteria</taxon>
        <taxon>Pseudomonadati</taxon>
        <taxon>Bacteroidota</taxon>
        <taxon>Cytophagia</taxon>
        <taxon>Cytophagales</taxon>
        <taxon>Cyclobacteriaceae</taxon>
        <taxon>Algoriphagus</taxon>
    </lineage>
</organism>
<dbReference type="EMBL" id="FOPC01000003">
    <property type="protein sequence ID" value="SFG36552.1"/>
    <property type="molecule type" value="Genomic_DNA"/>
</dbReference>
<keyword evidence="3 6" id="KW-0812">Transmembrane</keyword>
<dbReference type="InterPro" id="IPR000917">
    <property type="entry name" value="Sulfatase_N"/>
</dbReference>
<dbReference type="SUPFAM" id="SSF53649">
    <property type="entry name" value="Alkaline phosphatase-like"/>
    <property type="match status" value="1"/>
</dbReference>
<keyword evidence="9" id="KW-1185">Reference proteome</keyword>